<dbReference type="CDD" id="cd07177">
    <property type="entry name" value="terB_like"/>
    <property type="match status" value="1"/>
</dbReference>
<dbReference type="InterPro" id="IPR029024">
    <property type="entry name" value="TerB-like"/>
</dbReference>
<sequence>MFKNKSLNLLKALAVIAWADGEITNSELNVVKSLYRKFGLGPDEIKQIQPYLRAPISKKEQDALFKDLAAEMGSKAKRKDAMKALEEMAHADSKLKPEERELIDHCRELLNSSSITRRSFGKVKSFFKKTLYKPAREKNPEMVQYFQSMMFRRIALKSKKEGADISMDDGQLYFLCLLGTLLASVAEVDEHFDPSEKKALKKALSERFDFSTREWKILFEVLEAQAKEGFDFDEVIREFNRLTTYNDRLHFVDCFFAIGAADGDLSHEEVEEIRRITKAMRIPHKFFIERKMVALNALRET</sequence>
<evidence type="ECO:0000313" key="3">
    <source>
        <dbReference type="Proteomes" id="UP000594688"/>
    </source>
</evidence>
<evidence type="ECO:0000259" key="1">
    <source>
        <dbReference type="Pfam" id="PF05099"/>
    </source>
</evidence>
<organism evidence="2 3">
    <name type="scientific">Candidatus Nitronauta litoralis</name>
    <dbReference type="NCBI Taxonomy" id="2705533"/>
    <lineage>
        <taxon>Bacteria</taxon>
        <taxon>Pseudomonadati</taxon>
        <taxon>Nitrospinota/Tectimicrobiota group</taxon>
        <taxon>Nitrospinota</taxon>
        <taxon>Nitrospinia</taxon>
        <taxon>Nitrospinales</taxon>
        <taxon>Nitrospinaceae</taxon>
        <taxon>Candidatus Nitronauta</taxon>
    </lineage>
</organism>
<dbReference type="SUPFAM" id="SSF158682">
    <property type="entry name" value="TerB-like"/>
    <property type="match status" value="2"/>
</dbReference>
<reference evidence="2 3" key="1">
    <citation type="submission" date="2020-02" db="EMBL/GenBank/DDBJ databases">
        <title>Genomic and physiological characterization of two novel Nitrospinaceae genera.</title>
        <authorList>
            <person name="Mueller A.J."/>
            <person name="Jung M.-Y."/>
            <person name="Strachan C.R."/>
            <person name="Herbold C.W."/>
            <person name="Kirkegaard R.H."/>
            <person name="Daims H."/>
        </authorList>
    </citation>
    <scope>NUCLEOTIDE SEQUENCE [LARGE SCALE GENOMIC DNA]</scope>
    <source>
        <strain evidence="2">EB</strain>
    </source>
</reference>
<dbReference type="EMBL" id="CP048685">
    <property type="protein sequence ID" value="QPJ60543.1"/>
    <property type="molecule type" value="Genomic_DNA"/>
</dbReference>
<accession>A0A7T0FZ59</accession>
<gene>
    <name evidence="2" type="ORF">G3M70_01015</name>
</gene>
<evidence type="ECO:0000313" key="2">
    <source>
        <dbReference type="EMBL" id="QPJ60543.1"/>
    </source>
</evidence>
<feature type="domain" description="Co-chaperone DjlA N-terminal" evidence="1">
    <location>
        <begin position="180"/>
        <end position="289"/>
    </location>
</feature>
<name>A0A7T0FZ59_9BACT</name>
<dbReference type="InterPro" id="IPR007791">
    <property type="entry name" value="DjlA_N"/>
</dbReference>
<dbReference type="Pfam" id="PF05099">
    <property type="entry name" value="TerB"/>
    <property type="match status" value="2"/>
</dbReference>
<proteinExistence type="predicted"/>
<protein>
    <recommendedName>
        <fullName evidence="1">Co-chaperone DjlA N-terminal domain-containing protein</fullName>
    </recommendedName>
</protein>
<dbReference type="Gene3D" id="1.10.3680.10">
    <property type="entry name" value="TerB-like"/>
    <property type="match status" value="2"/>
</dbReference>
<feature type="domain" description="Co-chaperone DjlA N-terminal" evidence="1">
    <location>
        <begin position="8"/>
        <end position="113"/>
    </location>
</feature>
<dbReference type="Proteomes" id="UP000594688">
    <property type="component" value="Chromosome"/>
</dbReference>
<dbReference type="KEGG" id="nli:G3M70_01015"/>
<dbReference type="AlphaFoldDB" id="A0A7T0FZ59"/>